<sequence length="82" mass="9313">MAKKITLQLQGKDPEEIIVDDYDLSKDYFDYVLGNVKDPNNNLVQGVLIGPNRYVRIIDVVDIRVEDVESSEDDSKIGNTKE</sequence>
<organism evidence="1 2">
    <name type="scientific">Enterococcus gallinarum</name>
    <dbReference type="NCBI Taxonomy" id="1353"/>
    <lineage>
        <taxon>Bacteria</taxon>
        <taxon>Bacillati</taxon>
        <taxon>Bacillota</taxon>
        <taxon>Bacilli</taxon>
        <taxon>Lactobacillales</taxon>
        <taxon>Enterococcaceae</taxon>
        <taxon>Enterococcus</taxon>
    </lineage>
</organism>
<reference evidence="1 2" key="1">
    <citation type="submission" date="2020-03" db="EMBL/GenBank/DDBJ databases">
        <title>Characterization of ganglioside-mimicking enterococci.</title>
        <authorList>
            <person name="Patry R.T."/>
            <person name="Nothaft H."/>
            <person name="Bridger R."/>
            <person name="Shajahan A."/>
            <person name="Huynh S."/>
            <person name="Sanchez S."/>
            <person name="Azadi P."/>
            <person name="Cooper K."/>
            <person name="Miller W.G."/>
            <person name="Parker C.T."/>
            <person name="Wells L."/>
            <person name="Szymanski C.M."/>
        </authorList>
    </citation>
    <scope>NUCLEOTIDE SEQUENCE [LARGE SCALE GENOMIC DNA]</scope>
    <source>
        <strain evidence="1 2">EGM181</strain>
    </source>
</reference>
<dbReference type="Proteomes" id="UP000516696">
    <property type="component" value="Chromosome"/>
</dbReference>
<accession>A0AAE7MNU2</accession>
<evidence type="ECO:0000313" key="1">
    <source>
        <dbReference type="EMBL" id="QOG26880.1"/>
    </source>
</evidence>
<proteinExistence type="predicted"/>
<dbReference type="AlphaFoldDB" id="A0AAE7MNU2"/>
<name>A0AAE7MNU2_ENTGA</name>
<dbReference type="EMBL" id="CP050485">
    <property type="protein sequence ID" value="QOG26880.1"/>
    <property type="molecule type" value="Genomic_DNA"/>
</dbReference>
<evidence type="ECO:0000313" key="2">
    <source>
        <dbReference type="Proteomes" id="UP000516696"/>
    </source>
</evidence>
<dbReference type="RefSeq" id="WP_113849966.1">
    <property type="nucleotide sequence ID" value="NZ_CP050485.1"/>
</dbReference>
<gene>
    <name evidence="1" type="ORF">EGM181_06230</name>
</gene>
<protein>
    <submittedName>
        <fullName evidence="1">Uncharacterized protein</fullName>
    </submittedName>
</protein>